<dbReference type="GO" id="GO:0140359">
    <property type="term" value="F:ABC-type transporter activity"/>
    <property type="evidence" value="ECO:0007669"/>
    <property type="project" value="InterPro"/>
</dbReference>
<dbReference type="InterPro" id="IPR027417">
    <property type="entry name" value="P-loop_NTPase"/>
</dbReference>
<gene>
    <name evidence="7" type="ORF">TARUN_10393</name>
</gene>
<evidence type="ECO:0000256" key="5">
    <source>
        <dbReference type="SAM" id="Phobius"/>
    </source>
</evidence>
<comment type="subcellular location">
    <subcellularLocation>
        <location evidence="1">Membrane</location>
        <topology evidence="1">Multi-pass membrane protein</topology>
    </subcellularLocation>
</comment>
<feature type="non-terminal residue" evidence="7">
    <location>
        <position position="1"/>
    </location>
</feature>
<evidence type="ECO:0000313" key="8">
    <source>
        <dbReference type="Proteomes" id="UP000266272"/>
    </source>
</evidence>
<keyword evidence="4 5" id="KW-0472">Membrane</keyword>
<evidence type="ECO:0000256" key="2">
    <source>
        <dbReference type="ARBA" id="ARBA00022692"/>
    </source>
</evidence>
<dbReference type="Pfam" id="PF00005">
    <property type="entry name" value="ABC_tran"/>
    <property type="match status" value="1"/>
</dbReference>
<keyword evidence="3 5" id="KW-1133">Transmembrane helix</keyword>
<organism evidence="7 8">
    <name type="scientific">Trichoderma arundinaceum</name>
    <dbReference type="NCBI Taxonomy" id="490622"/>
    <lineage>
        <taxon>Eukaryota</taxon>
        <taxon>Fungi</taxon>
        <taxon>Dikarya</taxon>
        <taxon>Ascomycota</taxon>
        <taxon>Pezizomycotina</taxon>
        <taxon>Sordariomycetes</taxon>
        <taxon>Hypocreomycetidae</taxon>
        <taxon>Hypocreales</taxon>
        <taxon>Hypocreaceae</taxon>
        <taxon>Trichoderma</taxon>
    </lineage>
</organism>
<keyword evidence="8" id="KW-1185">Reference proteome</keyword>
<evidence type="ECO:0000256" key="3">
    <source>
        <dbReference type="ARBA" id="ARBA00022989"/>
    </source>
</evidence>
<proteinExistence type="predicted"/>
<feature type="transmembrane region" description="Helical" evidence="5">
    <location>
        <begin position="164"/>
        <end position="182"/>
    </location>
</feature>
<dbReference type="GO" id="GO:0005524">
    <property type="term" value="F:ATP binding"/>
    <property type="evidence" value="ECO:0007669"/>
    <property type="project" value="InterPro"/>
</dbReference>
<evidence type="ECO:0000256" key="1">
    <source>
        <dbReference type="ARBA" id="ARBA00004141"/>
    </source>
</evidence>
<dbReference type="GO" id="GO:0016887">
    <property type="term" value="F:ATP hydrolysis activity"/>
    <property type="evidence" value="ECO:0007669"/>
    <property type="project" value="InterPro"/>
</dbReference>
<dbReference type="InterPro" id="IPR003439">
    <property type="entry name" value="ABC_transporter-like_ATP-bd"/>
</dbReference>
<dbReference type="InterPro" id="IPR039421">
    <property type="entry name" value="Type_1_exporter"/>
</dbReference>
<dbReference type="InterPro" id="IPR036640">
    <property type="entry name" value="ABC1_TM_sf"/>
</dbReference>
<dbReference type="PANTHER" id="PTHR24221:SF503">
    <property type="entry name" value="MITOCHONDRIAL POTASSIUM CHANNEL ATP-BINDING SUBUNIT"/>
    <property type="match status" value="1"/>
</dbReference>
<dbReference type="AlphaFoldDB" id="A0A395N755"/>
<dbReference type="PROSITE" id="PS50929">
    <property type="entry name" value="ABC_TM1F"/>
    <property type="match status" value="1"/>
</dbReference>
<dbReference type="Gene3D" id="1.20.1560.10">
    <property type="entry name" value="ABC transporter type 1, transmembrane domain"/>
    <property type="match status" value="1"/>
</dbReference>
<accession>A0A395N755</accession>
<dbReference type="PANTHER" id="PTHR24221">
    <property type="entry name" value="ATP-BINDING CASSETTE SUB-FAMILY B"/>
    <property type="match status" value="1"/>
</dbReference>
<protein>
    <recommendedName>
        <fullName evidence="6">ABC transmembrane type-1 domain-containing protein</fullName>
    </recommendedName>
</protein>
<dbReference type="InterPro" id="IPR011527">
    <property type="entry name" value="ABC1_TM_dom"/>
</dbReference>
<evidence type="ECO:0000313" key="7">
    <source>
        <dbReference type="EMBL" id="RFU71869.1"/>
    </source>
</evidence>
<dbReference type="Proteomes" id="UP000266272">
    <property type="component" value="Unassembled WGS sequence"/>
</dbReference>
<evidence type="ECO:0000256" key="4">
    <source>
        <dbReference type="ARBA" id="ARBA00023136"/>
    </source>
</evidence>
<reference evidence="7 8" key="1">
    <citation type="journal article" date="2018" name="PLoS Pathog.">
        <title>Evolution of structural diversity of trichothecenes, a family of toxins produced by plant pathogenic and entomopathogenic fungi.</title>
        <authorList>
            <person name="Proctor R.H."/>
            <person name="McCormick S.P."/>
            <person name="Kim H.S."/>
            <person name="Cardoza R.E."/>
            <person name="Stanley A.M."/>
            <person name="Lindo L."/>
            <person name="Kelly A."/>
            <person name="Brown D.W."/>
            <person name="Lee T."/>
            <person name="Vaughan M.M."/>
            <person name="Alexander N.J."/>
            <person name="Busman M."/>
            <person name="Gutierrez S."/>
        </authorList>
    </citation>
    <scope>NUCLEOTIDE SEQUENCE [LARGE SCALE GENOMIC DNA]</scope>
    <source>
        <strain evidence="7 8">IBT 40837</strain>
    </source>
</reference>
<dbReference type="SUPFAM" id="SSF52540">
    <property type="entry name" value="P-loop containing nucleoside triphosphate hydrolases"/>
    <property type="match status" value="1"/>
</dbReference>
<sequence>AQSEDEFSETSTSGNRGLQMRAAAVTLCLLASNALHLLIPRQTGIIMDALSGRSGSPWSAVMVFVFLQFAASESGIELIRQWLWTPVKHYSHGALARAAYSHTMHLSADFHDSKSTSDILMAMSGGNAISNAIESVLLQALPMMVDMCVAVIYLSVTFGPYEGLITAATGATFVILATHLIAETKQTNRKRIDAIYQEHCIRHSGVTGWSTVSPFNQIEREDGRHADAVRKRWLKELEYSMSWSMSVAFQTVVLTAGLMASALLAVFRIRSGQATPGQFAMLLTYWAQLASPLQFFARLGKSMSDDFMSAERLLAVMKTKPSVENRPNARALEFVAGKVEFDEVCFGYHEQRNIIKAVSLRVLPGMTVALVGTTGAGKSTLLKLLHRFYDVTSGSIRIDGQDIRDTDLSR</sequence>
<dbReference type="Gene3D" id="3.40.50.300">
    <property type="entry name" value="P-loop containing nucleotide triphosphate hydrolases"/>
    <property type="match status" value="1"/>
</dbReference>
<dbReference type="CDD" id="cd18583">
    <property type="entry name" value="ABC_6TM_HMT1"/>
    <property type="match status" value="1"/>
</dbReference>
<dbReference type="STRING" id="490622.A0A395N755"/>
<name>A0A395N755_TRIAR</name>
<feature type="transmembrane region" description="Helical" evidence="5">
    <location>
        <begin position="247"/>
        <end position="267"/>
    </location>
</feature>
<dbReference type="GO" id="GO:0016020">
    <property type="term" value="C:membrane"/>
    <property type="evidence" value="ECO:0007669"/>
    <property type="project" value="UniProtKB-SubCell"/>
</dbReference>
<feature type="domain" description="ABC transmembrane type-1" evidence="6">
    <location>
        <begin position="23"/>
        <end position="305"/>
    </location>
</feature>
<dbReference type="SUPFAM" id="SSF90123">
    <property type="entry name" value="ABC transporter transmembrane region"/>
    <property type="match status" value="1"/>
</dbReference>
<feature type="transmembrane region" description="Helical" evidence="5">
    <location>
        <begin position="136"/>
        <end position="158"/>
    </location>
</feature>
<dbReference type="EMBL" id="PXOA01001144">
    <property type="protein sequence ID" value="RFU71869.1"/>
    <property type="molecule type" value="Genomic_DNA"/>
</dbReference>
<dbReference type="Pfam" id="PF00664">
    <property type="entry name" value="ABC_membrane"/>
    <property type="match status" value="1"/>
</dbReference>
<comment type="caution">
    <text evidence="7">The sequence shown here is derived from an EMBL/GenBank/DDBJ whole genome shotgun (WGS) entry which is preliminary data.</text>
</comment>
<feature type="transmembrane region" description="Helical" evidence="5">
    <location>
        <begin position="20"/>
        <end position="39"/>
    </location>
</feature>
<evidence type="ECO:0000259" key="6">
    <source>
        <dbReference type="PROSITE" id="PS50929"/>
    </source>
</evidence>
<keyword evidence="2 5" id="KW-0812">Transmembrane</keyword>
<dbReference type="OrthoDB" id="6500128at2759"/>